<keyword evidence="4 11" id="KW-0808">Transferase</keyword>
<evidence type="ECO:0000256" key="1">
    <source>
        <dbReference type="ARBA" id="ARBA00004141"/>
    </source>
</evidence>
<dbReference type="STRING" id="6265.A0A0B2VB66"/>
<keyword evidence="10 11" id="KW-0275">Fatty acid biosynthesis</keyword>
<dbReference type="UniPathway" id="UPA00094"/>
<dbReference type="PROSITE" id="PS01188">
    <property type="entry name" value="ELO"/>
    <property type="match status" value="1"/>
</dbReference>
<evidence type="ECO:0000256" key="3">
    <source>
        <dbReference type="ARBA" id="ARBA00022516"/>
    </source>
</evidence>
<dbReference type="Proteomes" id="UP000031036">
    <property type="component" value="Unassembled WGS sequence"/>
</dbReference>
<keyword evidence="9 11" id="KW-0472">Membrane</keyword>
<keyword evidence="6 11" id="KW-0276">Fatty acid metabolism</keyword>
<keyword evidence="3 11" id="KW-0444">Lipid biosynthesis</keyword>
<dbReference type="OrthoDB" id="10259681at2759"/>
<evidence type="ECO:0000313" key="12">
    <source>
        <dbReference type="EMBL" id="KHN78707.1"/>
    </source>
</evidence>
<feature type="transmembrane region" description="Helical" evidence="11">
    <location>
        <begin position="247"/>
        <end position="265"/>
    </location>
</feature>
<keyword evidence="8 11" id="KW-0443">Lipid metabolism</keyword>
<comment type="caution">
    <text evidence="11">Lacks conserved residue(s) required for the propagation of feature annotation.</text>
</comment>
<evidence type="ECO:0000256" key="9">
    <source>
        <dbReference type="ARBA" id="ARBA00023136"/>
    </source>
</evidence>
<evidence type="ECO:0000256" key="6">
    <source>
        <dbReference type="ARBA" id="ARBA00022832"/>
    </source>
</evidence>
<gene>
    <name evidence="12" type="primary">elo-3</name>
    <name evidence="12" type="ORF">Tcan_07273</name>
</gene>
<evidence type="ECO:0000256" key="5">
    <source>
        <dbReference type="ARBA" id="ARBA00022692"/>
    </source>
</evidence>
<dbReference type="GO" id="GO:0034626">
    <property type="term" value="P:fatty acid elongation, polyunsaturated fatty acid"/>
    <property type="evidence" value="ECO:0007669"/>
    <property type="project" value="TreeGrafter"/>
</dbReference>
<evidence type="ECO:0000313" key="13">
    <source>
        <dbReference type="Proteomes" id="UP000031036"/>
    </source>
</evidence>
<comment type="caution">
    <text evidence="12">The sequence shown here is derived from an EMBL/GenBank/DDBJ whole genome shotgun (WGS) entry which is preliminary data.</text>
</comment>
<dbReference type="GO" id="GO:0042761">
    <property type="term" value="P:very long-chain fatty acid biosynthetic process"/>
    <property type="evidence" value="ECO:0007669"/>
    <property type="project" value="TreeGrafter"/>
</dbReference>
<protein>
    <recommendedName>
        <fullName evidence="11">Elongation of very long chain fatty acids protein</fullName>
        <ecNumber evidence="11">2.3.1.199</ecNumber>
    </recommendedName>
    <alternativeName>
        <fullName evidence="11">Very-long-chain 3-oxoacyl-CoA synthase</fullName>
    </alternativeName>
</protein>
<reference evidence="12 13" key="1">
    <citation type="submission" date="2014-11" db="EMBL/GenBank/DDBJ databases">
        <title>Genetic blueprint of the zoonotic pathogen Toxocara canis.</title>
        <authorList>
            <person name="Zhu X.-Q."/>
            <person name="Korhonen P.K."/>
            <person name="Cai H."/>
            <person name="Young N.D."/>
            <person name="Nejsum P."/>
            <person name="von Samson-Himmelstjerna G."/>
            <person name="Boag P.R."/>
            <person name="Tan P."/>
            <person name="Li Q."/>
            <person name="Min J."/>
            <person name="Yang Y."/>
            <person name="Wang X."/>
            <person name="Fang X."/>
            <person name="Hall R.S."/>
            <person name="Hofmann A."/>
            <person name="Sternberg P.W."/>
            <person name="Jex A.R."/>
            <person name="Gasser R.B."/>
        </authorList>
    </citation>
    <scope>NUCLEOTIDE SEQUENCE [LARGE SCALE GENOMIC DNA]</scope>
    <source>
        <strain evidence="12">PN_DK_2014</strain>
    </source>
</reference>
<feature type="transmembrane region" description="Helical" evidence="11">
    <location>
        <begin position="30"/>
        <end position="48"/>
    </location>
</feature>
<comment type="catalytic activity">
    <reaction evidence="11">
        <text>a very-long-chain acyl-CoA + malonyl-CoA + H(+) = a very-long-chain 3-oxoacyl-CoA + CO2 + CoA</text>
        <dbReference type="Rhea" id="RHEA:32727"/>
        <dbReference type="ChEBI" id="CHEBI:15378"/>
        <dbReference type="ChEBI" id="CHEBI:16526"/>
        <dbReference type="ChEBI" id="CHEBI:57287"/>
        <dbReference type="ChEBI" id="CHEBI:57384"/>
        <dbReference type="ChEBI" id="CHEBI:90725"/>
        <dbReference type="ChEBI" id="CHEBI:90736"/>
        <dbReference type="EC" id="2.3.1.199"/>
    </reaction>
</comment>
<dbReference type="GO" id="GO:0030148">
    <property type="term" value="P:sphingolipid biosynthetic process"/>
    <property type="evidence" value="ECO:0007669"/>
    <property type="project" value="TreeGrafter"/>
</dbReference>
<dbReference type="EC" id="2.3.1.199" evidence="11"/>
<organism evidence="12 13">
    <name type="scientific">Toxocara canis</name>
    <name type="common">Canine roundworm</name>
    <dbReference type="NCBI Taxonomy" id="6265"/>
    <lineage>
        <taxon>Eukaryota</taxon>
        <taxon>Metazoa</taxon>
        <taxon>Ecdysozoa</taxon>
        <taxon>Nematoda</taxon>
        <taxon>Chromadorea</taxon>
        <taxon>Rhabditida</taxon>
        <taxon>Spirurina</taxon>
        <taxon>Ascaridomorpha</taxon>
        <taxon>Ascaridoidea</taxon>
        <taxon>Toxocaridae</taxon>
        <taxon>Toxocara</taxon>
    </lineage>
</organism>
<accession>A0A0B2VB66</accession>
<comment type="subcellular location">
    <subcellularLocation>
        <location evidence="1">Membrane</location>
        <topology evidence="1">Multi-pass membrane protein</topology>
    </subcellularLocation>
</comment>
<dbReference type="GO" id="GO:0005789">
    <property type="term" value="C:endoplasmic reticulum membrane"/>
    <property type="evidence" value="ECO:0007669"/>
    <property type="project" value="TreeGrafter"/>
</dbReference>
<dbReference type="AlphaFoldDB" id="A0A0B2VB66"/>
<feature type="transmembrane region" description="Helical" evidence="11">
    <location>
        <begin position="180"/>
        <end position="199"/>
    </location>
</feature>
<feature type="transmembrane region" description="Helical" evidence="11">
    <location>
        <begin position="285"/>
        <end position="302"/>
    </location>
</feature>
<dbReference type="PANTHER" id="PTHR11157">
    <property type="entry name" value="FATTY ACID ACYL TRANSFERASE-RELATED"/>
    <property type="match status" value="1"/>
</dbReference>
<dbReference type="GO" id="GO:0034625">
    <property type="term" value="P:fatty acid elongation, monounsaturated fatty acid"/>
    <property type="evidence" value="ECO:0007669"/>
    <property type="project" value="TreeGrafter"/>
</dbReference>
<evidence type="ECO:0000256" key="2">
    <source>
        <dbReference type="ARBA" id="ARBA00005194"/>
    </source>
</evidence>
<evidence type="ECO:0000256" key="10">
    <source>
        <dbReference type="ARBA" id="ARBA00023160"/>
    </source>
</evidence>
<proteinExistence type="inferred from homology"/>
<evidence type="ECO:0000256" key="11">
    <source>
        <dbReference type="RuleBase" id="RU361115"/>
    </source>
</evidence>
<feature type="transmembrane region" description="Helical" evidence="11">
    <location>
        <begin position="115"/>
        <end position="133"/>
    </location>
</feature>
<dbReference type="EMBL" id="JPKZ01002050">
    <property type="protein sequence ID" value="KHN78707.1"/>
    <property type="molecule type" value="Genomic_DNA"/>
</dbReference>
<comment type="pathway">
    <text evidence="2">Lipid metabolism; fatty acid biosynthesis.</text>
</comment>
<keyword evidence="5 11" id="KW-0812">Transmembrane</keyword>
<feature type="transmembrane region" description="Helical" evidence="11">
    <location>
        <begin position="145"/>
        <end position="168"/>
    </location>
</feature>
<dbReference type="GO" id="GO:0019367">
    <property type="term" value="P:fatty acid elongation, saturated fatty acid"/>
    <property type="evidence" value="ECO:0007669"/>
    <property type="project" value="TreeGrafter"/>
</dbReference>
<keyword evidence="13" id="KW-1185">Reference proteome</keyword>
<evidence type="ECO:0000256" key="8">
    <source>
        <dbReference type="ARBA" id="ARBA00023098"/>
    </source>
</evidence>
<sequence>MDGFLRIALSPQFDSAESRRYLDEELRYPALYISIAYVIIIFSIQAFMSTRKPFQLTTVLNLWNTWLAVFSVIGSAITTVALFTEIRNHGLVALSPQFDSAESRRYLDEELRYPALYISIAYVIIIFSIQAFMSTRKPFQLTTVLNLWNTWLAVFSVIGSAITTVALFTEIRNHGLVASYTIYGDFFEGLSGYLAFLFCVSKIAELGDTIILVLRKKPLIFLHWYHHVLTLNYGVSSMSEKTPYNSWITWLNFSVHAIMYSYYLLRSMHIRVPAVIARSITLTQILQFIITLMILVHIAFLKANGMHVDGTTRIYILCLVMEISYVILFGNFFYQSYVRGGGKKFNAEKMALKKTN</sequence>
<feature type="transmembrane region" description="Helical" evidence="11">
    <location>
        <begin position="314"/>
        <end position="334"/>
    </location>
</feature>
<evidence type="ECO:0000256" key="4">
    <source>
        <dbReference type="ARBA" id="ARBA00022679"/>
    </source>
</evidence>
<comment type="similarity">
    <text evidence="11">Belongs to the ELO family.</text>
</comment>
<dbReference type="Pfam" id="PF01151">
    <property type="entry name" value="ELO"/>
    <property type="match status" value="2"/>
</dbReference>
<dbReference type="OMA" id="HVLTLNY"/>
<feature type="transmembrane region" description="Helical" evidence="11">
    <location>
        <begin position="60"/>
        <end position="83"/>
    </location>
</feature>
<keyword evidence="7 11" id="KW-1133">Transmembrane helix</keyword>
<evidence type="ECO:0000256" key="7">
    <source>
        <dbReference type="ARBA" id="ARBA00022989"/>
    </source>
</evidence>
<dbReference type="InterPro" id="IPR002076">
    <property type="entry name" value="ELO_fam"/>
</dbReference>
<dbReference type="PANTHER" id="PTHR11157:SF27">
    <property type="entry name" value="ELONGATION OF LONG CHAIN FATTY ACIDS PROTEIN 6"/>
    <property type="match status" value="1"/>
</dbReference>
<name>A0A0B2VB66_TOXCA</name>
<dbReference type="InterPro" id="IPR030457">
    <property type="entry name" value="ELO_CS"/>
</dbReference>
<dbReference type="GO" id="GO:0009922">
    <property type="term" value="F:fatty acid elongase activity"/>
    <property type="evidence" value="ECO:0007669"/>
    <property type="project" value="UniProtKB-EC"/>
</dbReference>